<gene>
    <name evidence="2" type="ordered locus">KNP414_02281</name>
</gene>
<dbReference type="PATRIC" id="fig|1036673.3.peg.2050"/>
<dbReference type="AlphaFoldDB" id="F8F7T8"/>
<protein>
    <submittedName>
        <fullName evidence="2">Uncharacterized protein</fullName>
    </submittedName>
</protein>
<feature type="signal peptide" evidence="1">
    <location>
        <begin position="1"/>
        <end position="33"/>
    </location>
</feature>
<keyword evidence="1" id="KW-0732">Signal</keyword>
<dbReference type="HOGENOM" id="CLU_566006_0_0_9"/>
<reference evidence="2 3" key="2">
    <citation type="journal article" date="2013" name="Genome Announc.">
        <title>Genome Sequence of Growth-Improving Paenibacillus mucilaginosus Strain KNP414.</title>
        <authorList>
            <person name="Lu J.J."/>
            <person name="Wang J.F."/>
            <person name="Hu X.F."/>
        </authorList>
    </citation>
    <scope>NUCLEOTIDE SEQUENCE [LARGE SCALE GENOMIC DNA]</scope>
    <source>
        <strain evidence="2 3">KNP414</strain>
    </source>
</reference>
<dbReference type="Proteomes" id="UP000006620">
    <property type="component" value="Chromosome"/>
</dbReference>
<accession>F8F7T8</accession>
<feature type="chain" id="PRO_5003370431" evidence="1">
    <location>
        <begin position="34"/>
        <end position="482"/>
    </location>
</feature>
<organism evidence="2 3">
    <name type="scientific">Paenibacillus mucilaginosus (strain KNP414)</name>
    <dbReference type="NCBI Taxonomy" id="1036673"/>
    <lineage>
        <taxon>Bacteria</taxon>
        <taxon>Bacillati</taxon>
        <taxon>Bacillota</taxon>
        <taxon>Bacilli</taxon>
        <taxon>Bacillales</taxon>
        <taxon>Paenibacillaceae</taxon>
        <taxon>Paenibacillus</taxon>
    </lineage>
</organism>
<evidence type="ECO:0000313" key="3">
    <source>
        <dbReference type="Proteomes" id="UP000006620"/>
    </source>
</evidence>
<evidence type="ECO:0000313" key="2">
    <source>
        <dbReference type="EMBL" id="AEI40842.1"/>
    </source>
</evidence>
<dbReference type="EMBL" id="CP002869">
    <property type="protein sequence ID" value="AEI40842.1"/>
    <property type="molecule type" value="Genomic_DNA"/>
</dbReference>
<dbReference type="KEGG" id="pms:KNP414_02281"/>
<proteinExistence type="predicted"/>
<evidence type="ECO:0000256" key="1">
    <source>
        <dbReference type="SAM" id="SignalP"/>
    </source>
</evidence>
<dbReference type="RefSeq" id="WP_013916003.1">
    <property type="nucleotide sequence ID" value="NC_015690.1"/>
</dbReference>
<sequence length="482" mass="53736">MKTKNGKWIAATLAAALLWGGLPAVHNAPVAYASSESDDEDEVKVPFVYRLNSDLSKIVWYASAFMDKEFGDVRDALMSGNTLGGIANGMRDDDYRGREELREDLERLFNGSVNAALANKEITSEDAAKYRTEIQERISKAIDTMGYKDTLTVNTEIPLKDRFSLDLGNIVKYAAIYLEMDYADVLRELENGRTLSDLSRTELESSGELYQGLKNMYTTNVTDAVYAGKITQEEADGLNSEAAKRLADALSKAGYKDSAVDTSIPVEQRYQADLTDIVRVAAIYLDLEEYELNDLLKAGQSINQVADYQNNEDAVEDRYELYNAMKAYYGNRVDTAVGAGQLTAEEAAEIRSANEKTLSDALNQAGYEDKAVLENPSLKLEERFNLNLDDIVLNASIYIDIELQDLLDALSQGDSLLTVADRERNDDFAGRSELVERLEYLYQSRIDRAVYAHQITKDEAAELSKELRSKIMEKVSGTNEAL</sequence>
<reference evidence="3" key="1">
    <citation type="submission" date="2011-06" db="EMBL/GenBank/DDBJ databases">
        <title>Complete genome sequence of Paenibacillus mucilaginosus KNP414.</title>
        <authorList>
            <person name="Wang J."/>
            <person name="Hu S."/>
            <person name="Hu X."/>
            <person name="Zhang B."/>
            <person name="Dong D."/>
            <person name="Zhang S."/>
            <person name="Zhao K."/>
            <person name="Wu D."/>
        </authorList>
    </citation>
    <scope>NUCLEOTIDE SEQUENCE [LARGE SCALE GENOMIC DNA]</scope>
    <source>
        <strain evidence="3">KNP414</strain>
    </source>
</reference>
<name>F8F7T8_PAEMK</name>